<evidence type="ECO:0000313" key="2">
    <source>
        <dbReference type="EMBL" id="MBA0589845.1"/>
    </source>
</evidence>
<evidence type="ECO:0000313" key="4">
    <source>
        <dbReference type="Proteomes" id="UP000593578"/>
    </source>
</evidence>
<dbReference type="Proteomes" id="UP000032304">
    <property type="component" value="Chromosome 7"/>
</dbReference>
<keyword evidence="3" id="KW-1185">Reference proteome</keyword>
<dbReference type="STRING" id="29730.A0A0D2P7T0"/>
<organism evidence="1 3">
    <name type="scientific">Gossypium raimondii</name>
    <name type="common">Peruvian cotton</name>
    <name type="synonym">Gossypium klotzschianum subsp. raimondii</name>
    <dbReference type="NCBI Taxonomy" id="29730"/>
    <lineage>
        <taxon>Eukaryota</taxon>
        <taxon>Viridiplantae</taxon>
        <taxon>Streptophyta</taxon>
        <taxon>Embryophyta</taxon>
        <taxon>Tracheophyta</taxon>
        <taxon>Spermatophyta</taxon>
        <taxon>Magnoliopsida</taxon>
        <taxon>eudicotyledons</taxon>
        <taxon>Gunneridae</taxon>
        <taxon>Pentapetalae</taxon>
        <taxon>rosids</taxon>
        <taxon>malvids</taxon>
        <taxon>Malvales</taxon>
        <taxon>Malvaceae</taxon>
        <taxon>Malvoideae</taxon>
        <taxon>Gossypium</taxon>
    </lineage>
</organism>
<dbReference type="EMBL" id="JABEZZ010000007">
    <property type="protein sequence ID" value="MBA0589845.1"/>
    <property type="molecule type" value="Genomic_DNA"/>
</dbReference>
<gene>
    <name evidence="1" type="ORF">B456_007G123300</name>
    <name evidence="2" type="ORF">Gorai_018572</name>
</gene>
<dbReference type="Gramene" id="KJB41822">
    <property type="protein sequence ID" value="KJB41822"/>
    <property type="gene ID" value="B456_007G123300"/>
</dbReference>
<sequence length="151" mass="16934">MGNYTSTCFIQDASLNKFAKVIDAQGNLRIVKLPANAADFMLEEPGYIISPVEELKRSRRPVAMRADDELLVGKLYVLVPMGRIHRKVTDADMAIIAVACRRKKKTNGAKVLPEDREVEECMKGVPIPLPAYPFGNYRPWIPVLEPIPELL</sequence>
<reference evidence="2 4" key="2">
    <citation type="journal article" date="2019" name="Genome Biol. Evol.">
        <title>Insights into the evolution of the New World diploid cottons (Gossypium, subgenus Houzingenia) based on genome sequencing.</title>
        <authorList>
            <person name="Grover C.E."/>
            <person name="Arick M.A. 2nd"/>
            <person name="Thrash A."/>
            <person name="Conover J.L."/>
            <person name="Sanders W.S."/>
            <person name="Peterson D.G."/>
            <person name="Frelichowski J.E."/>
            <person name="Scheffler J.A."/>
            <person name="Scheffler B.E."/>
            <person name="Wendel J.F."/>
        </authorList>
    </citation>
    <scope>NUCLEOTIDE SEQUENCE [LARGE SCALE GENOMIC DNA]</scope>
    <source>
        <strain evidence="2">8</strain>
        <tissue evidence="2">Leaf</tissue>
    </source>
</reference>
<dbReference type="Pfam" id="PF14009">
    <property type="entry name" value="PADRE"/>
    <property type="match status" value="1"/>
</dbReference>
<name>A0A0D2P7T0_GOSRA</name>
<protein>
    <submittedName>
        <fullName evidence="1">Uncharacterized protein</fullName>
    </submittedName>
</protein>
<dbReference type="EMBL" id="CM001746">
    <property type="protein sequence ID" value="KJB41822.1"/>
    <property type="molecule type" value="Genomic_DNA"/>
</dbReference>
<proteinExistence type="predicted"/>
<evidence type="ECO:0000313" key="3">
    <source>
        <dbReference type="Proteomes" id="UP000032304"/>
    </source>
</evidence>
<accession>A0A0D2P7T0</accession>
<dbReference type="Proteomes" id="UP000593578">
    <property type="component" value="Unassembled WGS sequence"/>
</dbReference>
<dbReference type="AlphaFoldDB" id="A0A0D2P7T0"/>
<reference evidence="1 3" key="1">
    <citation type="journal article" date="2012" name="Nature">
        <title>Repeated polyploidization of Gossypium genomes and the evolution of spinnable cotton fibres.</title>
        <authorList>
            <person name="Paterson A.H."/>
            <person name="Wendel J.F."/>
            <person name="Gundlach H."/>
            <person name="Guo H."/>
            <person name="Jenkins J."/>
            <person name="Jin D."/>
            <person name="Llewellyn D."/>
            <person name="Showmaker K.C."/>
            <person name="Shu S."/>
            <person name="Udall J."/>
            <person name="Yoo M.J."/>
            <person name="Byers R."/>
            <person name="Chen W."/>
            <person name="Doron-Faigenboim A."/>
            <person name="Duke M.V."/>
            <person name="Gong L."/>
            <person name="Grimwood J."/>
            <person name="Grover C."/>
            <person name="Grupp K."/>
            <person name="Hu G."/>
            <person name="Lee T.H."/>
            <person name="Li J."/>
            <person name="Lin L."/>
            <person name="Liu T."/>
            <person name="Marler B.S."/>
            <person name="Page J.T."/>
            <person name="Roberts A.W."/>
            <person name="Romanel E."/>
            <person name="Sanders W.S."/>
            <person name="Szadkowski E."/>
            <person name="Tan X."/>
            <person name="Tang H."/>
            <person name="Xu C."/>
            <person name="Wang J."/>
            <person name="Wang Z."/>
            <person name="Zhang D."/>
            <person name="Zhang L."/>
            <person name="Ashrafi H."/>
            <person name="Bedon F."/>
            <person name="Bowers J.E."/>
            <person name="Brubaker C.L."/>
            <person name="Chee P.W."/>
            <person name="Das S."/>
            <person name="Gingle A.R."/>
            <person name="Haigler C.H."/>
            <person name="Harker D."/>
            <person name="Hoffmann L.V."/>
            <person name="Hovav R."/>
            <person name="Jones D.C."/>
            <person name="Lemke C."/>
            <person name="Mansoor S."/>
            <person name="ur Rahman M."/>
            <person name="Rainville L.N."/>
            <person name="Rambani A."/>
            <person name="Reddy U.K."/>
            <person name="Rong J.K."/>
            <person name="Saranga Y."/>
            <person name="Scheffler B.E."/>
            <person name="Scheffler J.A."/>
            <person name="Stelly D.M."/>
            <person name="Triplett B.A."/>
            <person name="Van Deynze A."/>
            <person name="Vaslin M.F."/>
            <person name="Waghmare V.N."/>
            <person name="Walford S.A."/>
            <person name="Wright R.J."/>
            <person name="Zaki E.A."/>
            <person name="Zhang T."/>
            <person name="Dennis E.S."/>
            <person name="Mayer K.F."/>
            <person name="Peterson D.G."/>
            <person name="Rokhsar D.S."/>
            <person name="Wang X."/>
            <person name="Schmutz J."/>
        </authorList>
    </citation>
    <scope>NUCLEOTIDE SEQUENCE [LARGE SCALE GENOMIC DNA]</scope>
</reference>
<evidence type="ECO:0000313" key="1">
    <source>
        <dbReference type="EMBL" id="KJB41822.1"/>
    </source>
</evidence>
<dbReference type="PANTHER" id="PTHR33052">
    <property type="entry name" value="DUF4228 DOMAIN PROTEIN-RELATED"/>
    <property type="match status" value="1"/>
</dbReference>
<reference evidence="2" key="3">
    <citation type="submission" date="2020-04" db="EMBL/GenBank/DDBJ databases">
        <authorList>
            <person name="Grover C.E."/>
            <person name="Arick M.A. II"/>
            <person name="Thrash A."/>
            <person name="Conover J.L."/>
            <person name="Sanders W.S."/>
            <person name="Peterson D.G."/>
            <person name="Scheffler J.A."/>
            <person name="Scheffler B.E."/>
            <person name="Wendel J.F."/>
        </authorList>
    </citation>
    <scope>NUCLEOTIDE SEQUENCE</scope>
    <source>
        <strain evidence="2">8</strain>
        <tissue evidence="2">Leaf</tissue>
    </source>
</reference>
<dbReference type="eggNOG" id="ENOG502S7JF">
    <property type="taxonomic scope" value="Eukaryota"/>
</dbReference>
<dbReference type="InterPro" id="IPR025322">
    <property type="entry name" value="PADRE_dom"/>
</dbReference>
<dbReference type="OMA" id="DFMLEEP"/>